<evidence type="ECO:0000256" key="1">
    <source>
        <dbReference type="SAM" id="MobiDB-lite"/>
    </source>
</evidence>
<evidence type="ECO:0000313" key="4">
    <source>
        <dbReference type="Proteomes" id="UP001268542"/>
    </source>
</evidence>
<evidence type="ECO:0000313" key="3">
    <source>
        <dbReference type="EMBL" id="MDT9593983.1"/>
    </source>
</evidence>
<dbReference type="SUPFAM" id="SSF49299">
    <property type="entry name" value="PKD domain"/>
    <property type="match status" value="1"/>
</dbReference>
<protein>
    <recommendedName>
        <fullName evidence="2">PKD domain-containing protein</fullName>
    </recommendedName>
</protein>
<gene>
    <name evidence="3" type="ORF">RDV89_12950</name>
</gene>
<dbReference type="InterPro" id="IPR035986">
    <property type="entry name" value="PKD_dom_sf"/>
</dbReference>
<keyword evidence="4" id="KW-1185">Reference proteome</keyword>
<feature type="domain" description="PKD" evidence="2">
    <location>
        <begin position="137"/>
        <end position="178"/>
    </location>
</feature>
<dbReference type="Gene3D" id="2.60.40.10">
    <property type="entry name" value="Immunoglobulins"/>
    <property type="match status" value="1"/>
</dbReference>
<dbReference type="Proteomes" id="UP001268542">
    <property type="component" value="Unassembled WGS sequence"/>
</dbReference>
<dbReference type="EMBL" id="JAVYII010000005">
    <property type="protein sequence ID" value="MDT9593983.1"/>
    <property type="molecule type" value="Genomic_DNA"/>
</dbReference>
<reference evidence="3 4" key="1">
    <citation type="submission" date="2023-08" db="EMBL/GenBank/DDBJ databases">
        <title>Nocardioides seae sp. nov., a bacterium isolated from a soil.</title>
        <authorList>
            <person name="Wang X."/>
        </authorList>
    </citation>
    <scope>NUCLEOTIDE SEQUENCE [LARGE SCALE GENOMIC DNA]</scope>
    <source>
        <strain evidence="3 4">YZH12</strain>
    </source>
</reference>
<dbReference type="InterPro" id="IPR000601">
    <property type="entry name" value="PKD_dom"/>
</dbReference>
<dbReference type="PROSITE" id="PS50093">
    <property type="entry name" value="PKD"/>
    <property type="match status" value="1"/>
</dbReference>
<dbReference type="InterPro" id="IPR013783">
    <property type="entry name" value="Ig-like_fold"/>
</dbReference>
<feature type="region of interest" description="Disordered" evidence="1">
    <location>
        <begin position="1"/>
        <end position="45"/>
    </location>
</feature>
<evidence type="ECO:0000259" key="2">
    <source>
        <dbReference type="PROSITE" id="PS50093"/>
    </source>
</evidence>
<organism evidence="3 4">
    <name type="scientific">Nocardioides imazamoxiresistens</name>
    <dbReference type="NCBI Taxonomy" id="3231893"/>
    <lineage>
        <taxon>Bacteria</taxon>
        <taxon>Bacillati</taxon>
        <taxon>Actinomycetota</taxon>
        <taxon>Actinomycetes</taxon>
        <taxon>Propionibacteriales</taxon>
        <taxon>Nocardioidaceae</taxon>
        <taxon>Nocardioides</taxon>
    </lineage>
</organism>
<comment type="caution">
    <text evidence="3">The sequence shown here is derived from an EMBL/GenBank/DDBJ whole genome shotgun (WGS) entry which is preliminary data.</text>
</comment>
<dbReference type="RefSeq" id="WP_315733468.1">
    <property type="nucleotide sequence ID" value="NZ_JAVYII010000005.1"/>
</dbReference>
<name>A0ABU3PXK6_9ACTN</name>
<accession>A0ABU3PXK6</accession>
<proteinExistence type="predicted"/>
<sequence>MLRGRRNFAEEQSESTNTAQGRSRAGGSDPAQTPPTELPDFMCTRGALSGGVDPSILCPEAAESEPQEAAAPVVTPGMVLEAFEAVALPEAVLQVQPPDGRTLVNLDTNFFTTAEPFTETVTLLGQVVELDISATGFAWDFGDGATHATSTPGAAYPDLEVTHAYTGAGTVSTGVTITWSARFRVDGGAWAEVPGTVTMTSAGVPLEVLEATPVLTE</sequence>